<sequence>MLNVVESQTGHPVGKIIAVHLNYRLLCDERGRTPSEACYFMKPTSSLAASAEVERPEGFELLDYFIYANAAALIFGPHFFKAVPESMQLILSFATVGISFLFRPFGAAVAGHYGDRLGRKAMLVLTLMLMGGATTLIGLLPTANAIGIWAPILLIVLRIVQGFSAAGEWGGAALMAVEHTPSEKRGRFGAFPQIGVPVGMLMSTGFLAMLSVLLTEQQFQAWGWRVPFLFSVVLIGIGMWIRMGATESPVFQELTEHPRRGEYAARPGLQAQLQGGAAERR</sequence>
<feature type="transmembrane region" description="Helical" evidence="7">
    <location>
        <begin position="188"/>
        <end position="210"/>
    </location>
</feature>
<dbReference type="Pfam" id="PF00083">
    <property type="entry name" value="Sugar_tr"/>
    <property type="match status" value="1"/>
</dbReference>
<comment type="subcellular location">
    <subcellularLocation>
        <location evidence="1">Cell membrane</location>
        <topology evidence="1">Multi-pass membrane protein</topology>
    </subcellularLocation>
</comment>
<evidence type="ECO:0000256" key="6">
    <source>
        <dbReference type="ARBA" id="ARBA00023136"/>
    </source>
</evidence>
<reference evidence="9 10" key="1">
    <citation type="submission" date="2017-02" db="EMBL/GenBank/DDBJ databases">
        <authorList>
            <person name="Peterson S.W."/>
        </authorList>
    </citation>
    <scope>NUCLEOTIDE SEQUENCE [LARGE SCALE GENOMIC DNA]</scope>
    <source>
        <strain evidence="9 10">LSP_Lj1</strain>
    </source>
</reference>
<dbReference type="InterPro" id="IPR036259">
    <property type="entry name" value="MFS_trans_sf"/>
</dbReference>
<name>A0A1R4JVJ9_9ACTN</name>
<dbReference type="SUPFAM" id="SSF103473">
    <property type="entry name" value="MFS general substrate transporter"/>
    <property type="match status" value="1"/>
</dbReference>
<evidence type="ECO:0000313" key="9">
    <source>
        <dbReference type="EMBL" id="SJN35982.1"/>
    </source>
</evidence>
<dbReference type="PANTHER" id="PTHR43045">
    <property type="entry name" value="SHIKIMATE TRANSPORTER"/>
    <property type="match status" value="1"/>
</dbReference>
<feature type="transmembrane region" description="Helical" evidence="7">
    <location>
        <begin position="222"/>
        <end position="241"/>
    </location>
</feature>
<keyword evidence="2" id="KW-0813">Transport</keyword>
<evidence type="ECO:0000259" key="8">
    <source>
        <dbReference type="PROSITE" id="PS50850"/>
    </source>
</evidence>
<evidence type="ECO:0000256" key="4">
    <source>
        <dbReference type="ARBA" id="ARBA00022692"/>
    </source>
</evidence>
<evidence type="ECO:0000256" key="5">
    <source>
        <dbReference type="ARBA" id="ARBA00022989"/>
    </source>
</evidence>
<dbReference type="EMBL" id="FUKQ01000035">
    <property type="protein sequence ID" value="SJN35982.1"/>
    <property type="molecule type" value="Genomic_DNA"/>
</dbReference>
<feature type="transmembrane region" description="Helical" evidence="7">
    <location>
        <begin position="86"/>
        <end position="109"/>
    </location>
</feature>
<keyword evidence="3" id="KW-1003">Cell membrane</keyword>
<dbReference type="InterPro" id="IPR020846">
    <property type="entry name" value="MFS_dom"/>
</dbReference>
<dbReference type="AlphaFoldDB" id="A0A1R4JVJ9"/>
<dbReference type="GO" id="GO:0022857">
    <property type="term" value="F:transmembrane transporter activity"/>
    <property type="evidence" value="ECO:0007669"/>
    <property type="project" value="InterPro"/>
</dbReference>
<keyword evidence="10" id="KW-1185">Reference proteome</keyword>
<dbReference type="PROSITE" id="PS50850">
    <property type="entry name" value="MFS"/>
    <property type="match status" value="1"/>
</dbReference>
<keyword evidence="5 7" id="KW-1133">Transmembrane helix</keyword>
<evidence type="ECO:0000256" key="7">
    <source>
        <dbReference type="SAM" id="Phobius"/>
    </source>
</evidence>
<dbReference type="GO" id="GO:0005886">
    <property type="term" value="C:plasma membrane"/>
    <property type="evidence" value="ECO:0007669"/>
    <property type="project" value="UniProtKB-SubCell"/>
</dbReference>
<keyword evidence="4 7" id="KW-0812">Transmembrane</keyword>
<evidence type="ECO:0000256" key="1">
    <source>
        <dbReference type="ARBA" id="ARBA00004651"/>
    </source>
</evidence>
<organism evidence="9 10">
    <name type="scientific">Luteococcus japonicus LSP_Lj1</name>
    <dbReference type="NCBI Taxonomy" id="1255658"/>
    <lineage>
        <taxon>Bacteria</taxon>
        <taxon>Bacillati</taxon>
        <taxon>Actinomycetota</taxon>
        <taxon>Actinomycetes</taxon>
        <taxon>Propionibacteriales</taxon>
        <taxon>Propionibacteriaceae</taxon>
        <taxon>Luteococcus</taxon>
    </lineage>
</organism>
<feature type="transmembrane region" description="Helical" evidence="7">
    <location>
        <begin position="146"/>
        <end position="167"/>
    </location>
</feature>
<dbReference type="Proteomes" id="UP000188342">
    <property type="component" value="Unassembled WGS sequence"/>
</dbReference>
<feature type="domain" description="Major facilitator superfamily (MFS) profile" evidence="8">
    <location>
        <begin position="49"/>
        <end position="281"/>
    </location>
</feature>
<proteinExistence type="predicted"/>
<protein>
    <submittedName>
        <fullName evidence="9">L-Proline/Glycine betaine transporter ProP</fullName>
    </submittedName>
</protein>
<evidence type="ECO:0000313" key="10">
    <source>
        <dbReference type="Proteomes" id="UP000188342"/>
    </source>
</evidence>
<dbReference type="PANTHER" id="PTHR43045:SF1">
    <property type="entry name" value="SHIKIMATE TRANSPORTER"/>
    <property type="match status" value="1"/>
</dbReference>
<evidence type="ECO:0000256" key="3">
    <source>
        <dbReference type="ARBA" id="ARBA00022475"/>
    </source>
</evidence>
<dbReference type="InterPro" id="IPR005828">
    <property type="entry name" value="MFS_sugar_transport-like"/>
</dbReference>
<dbReference type="RefSeq" id="WP_218668511.1">
    <property type="nucleotide sequence ID" value="NZ_FUKQ01000035.1"/>
</dbReference>
<keyword evidence="6 7" id="KW-0472">Membrane</keyword>
<evidence type="ECO:0000256" key="2">
    <source>
        <dbReference type="ARBA" id="ARBA00022448"/>
    </source>
</evidence>
<dbReference type="STRING" id="1255658.FM114_09840"/>
<feature type="transmembrane region" description="Helical" evidence="7">
    <location>
        <begin position="121"/>
        <end position="140"/>
    </location>
</feature>
<accession>A0A1R4JVJ9</accession>
<gene>
    <name evidence="9" type="ORF">FM114_09840</name>
</gene>
<dbReference type="Gene3D" id="1.20.1250.20">
    <property type="entry name" value="MFS general substrate transporter like domains"/>
    <property type="match status" value="1"/>
</dbReference>